<keyword evidence="1" id="KW-0732">Signal</keyword>
<evidence type="ECO:0008006" key="4">
    <source>
        <dbReference type="Google" id="ProtNLM"/>
    </source>
</evidence>
<proteinExistence type="predicted"/>
<evidence type="ECO:0000313" key="3">
    <source>
        <dbReference type="Proteomes" id="UP001303046"/>
    </source>
</evidence>
<sequence length="72" mass="8207">MFLFSREILLIFSLFLLVTAFPIDLEGFMGSLKELNPPFATSFINCNDVDFGMGRSEEVRNIKKLFGCTYNS</sequence>
<evidence type="ECO:0000313" key="2">
    <source>
        <dbReference type="EMBL" id="KAK6726704.1"/>
    </source>
</evidence>
<feature type="chain" id="PRO_5047521461" description="SCP domain-containing protein" evidence="1">
    <location>
        <begin position="21"/>
        <end position="72"/>
    </location>
</feature>
<reference evidence="2 3" key="1">
    <citation type="submission" date="2023-08" db="EMBL/GenBank/DDBJ databases">
        <title>A Necator americanus chromosomal reference genome.</title>
        <authorList>
            <person name="Ilik V."/>
            <person name="Petrzelkova K.J."/>
            <person name="Pardy F."/>
            <person name="Fuh T."/>
            <person name="Niatou-Singa F.S."/>
            <person name="Gouil Q."/>
            <person name="Baker L."/>
            <person name="Ritchie M.E."/>
            <person name="Jex A.R."/>
            <person name="Gazzola D."/>
            <person name="Li H."/>
            <person name="Toshio Fujiwara R."/>
            <person name="Zhan B."/>
            <person name="Aroian R.V."/>
            <person name="Pafco B."/>
            <person name="Schwarz E.M."/>
        </authorList>
    </citation>
    <scope>NUCLEOTIDE SEQUENCE [LARGE SCALE GENOMIC DNA]</scope>
    <source>
        <strain evidence="2 3">Aroian</strain>
        <tissue evidence="2">Whole animal</tissue>
    </source>
</reference>
<protein>
    <recommendedName>
        <fullName evidence="4">SCP domain-containing protein</fullName>
    </recommendedName>
</protein>
<keyword evidence="3" id="KW-1185">Reference proteome</keyword>
<name>A0ABR1BP44_NECAM</name>
<dbReference type="EMBL" id="JAVFWL010000001">
    <property type="protein sequence ID" value="KAK6726704.1"/>
    <property type="molecule type" value="Genomic_DNA"/>
</dbReference>
<feature type="signal peptide" evidence="1">
    <location>
        <begin position="1"/>
        <end position="20"/>
    </location>
</feature>
<dbReference type="Proteomes" id="UP001303046">
    <property type="component" value="Unassembled WGS sequence"/>
</dbReference>
<gene>
    <name evidence="2" type="primary">Necator_chrI.g927</name>
    <name evidence="2" type="ORF">RB195_004803</name>
</gene>
<organism evidence="2 3">
    <name type="scientific">Necator americanus</name>
    <name type="common">Human hookworm</name>
    <dbReference type="NCBI Taxonomy" id="51031"/>
    <lineage>
        <taxon>Eukaryota</taxon>
        <taxon>Metazoa</taxon>
        <taxon>Ecdysozoa</taxon>
        <taxon>Nematoda</taxon>
        <taxon>Chromadorea</taxon>
        <taxon>Rhabditida</taxon>
        <taxon>Rhabditina</taxon>
        <taxon>Rhabditomorpha</taxon>
        <taxon>Strongyloidea</taxon>
        <taxon>Ancylostomatidae</taxon>
        <taxon>Bunostominae</taxon>
        <taxon>Necator</taxon>
    </lineage>
</organism>
<accession>A0ABR1BP44</accession>
<evidence type="ECO:0000256" key="1">
    <source>
        <dbReference type="SAM" id="SignalP"/>
    </source>
</evidence>
<comment type="caution">
    <text evidence="2">The sequence shown here is derived from an EMBL/GenBank/DDBJ whole genome shotgun (WGS) entry which is preliminary data.</text>
</comment>